<evidence type="ECO:0000256" key="1">
    <source>
        <dbReference type="ARBA" id="ARBA00022475"/>
    </source>
</evidence>
<dbReference type="GO" id="GO:0008417">
    <property type="term" value="F:fucosyltransferase activity"/>
    <property type="evidence" value="ECO:0007669"/>
    <property type="project" value="InterPro"/>
</dbReference>
<evidence type="ECO:0000256" key="4">
    <source>
        <dbReference type="ARBA" id="ARBA00022679"/>
    </source>
</evidence>
<proteinExistence type="predicted"/>
<organism evidence="6 7">
    <name type="scientific">Chryseolinea serpens</name>
    <dbReference type="NCBI Taxonomy" id="947013"/>
    <lineage>
        <taxon>Bacteria</taxon>
        <taxon>Pseudomonadati</taxon>
        <taxon>Bacteroidota</taxon>
        <taxon>Cytophagia</taxon>
        <taxon>Cytophagales</taxon>
        <taxon>Fulvivirgaceae</taxon>
        <taxon>Chryseolinea</taxon>
    </lineage>
</organism>
<name>A0A1M5MDU3_9BACT</name>
<gene>
    <name evidence="6" type="ORF">SAMN04488109_1692</name>
</gene>
<dbReference type="AlphaFoldDB" id="A0A1M5MDU3"/>
<keyword evidence="4" id="KW-0808">Transferase</keyword>
<accession>A0A1M5MDU3</accession>
<evidence type="ECO:0000256" key="2">
    <source>
        <dbReference type="ARBA" id="ARBA00022519"/>
    </source>
</evidence>
<evidence type="ECO:0000256" key="5">
    <source>
        <dbReference type="ARBA" id="ARBA00023136"/>
    </source>
</evidence>
<evidence type="ECO:0000256" key="3">
    <source>
        <dbReference type="ARBA" id="ARBA00022676"/>
    </source>
</evidence>
<dbReference type="Proteomes" id="UP000184212">
    <property type="component" value="Unassembled WGS sequence"/>
</dbReference>
<sequence length="362" mass="42693">MNLHIVPDSSFINAFYDNLKEIGALENNRIVVRTNAKRLQTIRYELPFAKLNSGSFSEIVGDTSQYDQVFIHYFTPLLYRWVARNKFKALHWMVWGGDLYNLRELEKLCYGPTTWQRYVNKDWSVTKFLYELKVRLTQTPYRRQALSKIKNVLTWMEEEYRFAKDHLPLSADFRFFFYENNQAYHKIDELVTAKNEDHETPVYIVGNSGSPANNHLEVVNYLEEKGVKAHLLIPISYGDARYIKFLKKNLHYRQGTLEFVERYMKFEEYLTLLSKTDGLIMNTIRPQGYGNILMMMYMNKPVFFHDKNISLPDLTRLNIQWHALAEVSSGKVIQDSGSNKSRIANVFSHERILALYKELFGE</sequence>
<keyword evidence="3" id="KW-0328">Glycosyltransferase</keyword>
<keyword evidence="1" id="KW-1003">Cell membrane</keyword>
<dbReference type="STRING" id="947013.SAMN04488109_1692"/>
<protein>
    <submittedName>
        <fullName evidence="6">Outer membrane protein OmpA</fullName>
    </submittedName>
</protein>
<evidence type="ECO:0000313" key="7">
    <source>
        <dbReference type="Proteomes" id="UP000184212"/>
    </source>
</evidence>
<dbReference type="InterPro" id="IPR009993">
    <property type="entry name" value="WecF"/>
</dbReference>
<keyword evidence="7" id="KW-1185">Reference proteome</keyword>
<dbReference type="GO" id="GO:0009246">
    <property type="term" value="P:enterobacterial common antigen biosynthetic process"/>
    <property type="evidence" value="ECO:0007669"/>
    <property type="project" value="InterPro"/>
</dbReference>
<dbReference type="Pfam" id="PF07429">
    <property type="entry name" value="Glyco_transf_56"/>
    <property type="match status" value="1"/>
</dbReference>
<dbReference type="EMBL" id="FQWQ01000001">
    <property type="protein sequence ID" value="SHG75381.1"/>
    <property type="molecule type" value="Genomic_DNA"/>
</dbReference>
<reference evidence="6 7" key="1">
    <citation type="submission" date="2016-11" db="EMBL/GenBank/DDBJ databases">
        <authorList>
            <person name="Jaros S."/>
            <person name="Januszkiewicz K."/>
            <person name="Wedrychowicz H."/>
        </authorList>
    </citation>
    <scope>NUCLEOTIDE SEQUENCE [LARGE SCALE GENOMIC DNA]</scope>
    <source>
        <strain evidence="6 7">DSM 24574</strain>
    </source>
</reference>
<keyword evidence="5" id="KW-0472">Membrane</keyword>
<keyword evidence="2" id="KW-0997">Cell inner membrane</keyword>
<dbReference type="RefSeq" id="WP_073132726.1">
    <property type="nucleotide sequence ID" value="NZ_FQWQ01000001.1"/>
</dbReference>
<evidence type="ECO:0000313" key="6">
    <source>
        <dbReference type="EMBL" id="SHG75381.1"/>
    </source>
</evidence>
<dbReference type="OrthoDB" id="1083028at2"/>